<evidence type="ECO:0000313" key="2">
    <source>
        <dbReference type="Proteomes" id="UP001497623"/>
    </source>
</evidence>
<proteinExistence type="predicted"/>
<dbReference type="InterPro" id="IPR018247">
    <property type="entry name" value="EF_Hand_1_Ca_BS"/>
</dbReference>
<feature type="non-terminal residue" evidence="1">
    <location>
        <position position="1"/>
    </location>
</feature>
<dbReference type="AlphaFoldDB" id="A0AAV2S5K4"/>
<accession>A0AAV2S5K4</accession>
<comment type="caution">
    <text evidence="1">The sequence shown here is derived from an EMBL/GenBank/DDBJ whole genome shotgun (WGS) entry which is preliminary data.</text>
</comment>
<sequence length="386" mass="42924">QVGLTSDFWCESAMDLIHLLILLSIISFGRSYEKKHQDPNDGFYIIAHMTNNERAADWAINAGANAIEMDLYFNPTTGSPTQFSHNFICDCTFIFNTAGTVCQELKSCDDGSSYDKQMNFLLNYPTLALIYIDSKVSDLSIQAQKLAGHQIIMAVEKMFQRGYKGKMVISSAREREYLIAAAEQSKVSKYKSQIFFMLDMDNSGTVATLEFLQKLDSLNIIYSIGCASFNLISTYYNQVKLAAINKAHGSVSNVFTWTVDIESRFDEYYISGARGIITNKVEDMVAWAKNKDLHLATPGDLSLQPTYNSKIIATIGTCSCLYTVSGCRISNPAPEYSACKCKLLWLTTICIGDVFPCKNQQSPFCHKPDTTIGSCRLGSGNCDGYD</sequence>
<evidence type="ECO:0000313" key="1">
    <source>
        <dbReference type="EMBL" id="CAL4165851.1"/>
    </source>
</evidence>
<dbReference type="Proteomes" id="UP001497623">
    <property type="component" value="Unassembled WGS sequence"/>
</dbReference>
<dbReference type="GO" id="GO:0008081">
    <property type="term" value="F:phosphoric diester hydrolase activity"/>
    <property type="evidence" value="ECO:0007669"/>
    <property type="project" value="InterPro"/>
</dbReference>
<keyword evidence="2" id="KW-1185">Reference proteome</keyword>
<dbReference type="InterPro" id="IPR017946">
    <property type="entry name" value="PLC-like_Pdiesterase_TIM-brl"/>
</dbReference>
<dbReference type="Gene3D" id="3.20.20.190">
    <property type="entry name" value="Phosphatidylinositol (PI) phosphodiesterase"/>
    <property type="match status" value="1"/>
</dbReference>
<dbReference type="EMBL" id="CAXKWB010047752">
    <property type="protein sequence ID" value="CAL4165851.1"/>
    <property type="molecule type" value="Genomic_DNA"/>
</dbReference>
<organism evidence="1 2">
    <name type="scientific">Meganyctiphanes norvegica</name>
    <name type="common">Northern krill</name>
    <name type="synonym">Thysanopoda norvegica</name>
    <dbReference type="NCBI Taxonomy" id="48144"/>
    <lineage>
        <taxon>Eukaryota</taxon>
        <taxon>Metazoa</taxon>
        <taxon>Ecdysozoa</taxon>
        <taxon>Arthropoda</taxon>
        <taxon>Crustacea</taxon>
        <taxon>Multicrustacea</taxon>
        <taxon>Malacostraca</taxon>
        <taxon>Eumalacostraca</taxon>
        <taxon>Eucarida</taxon>
        <taxon>Euphausiacea</taxon>
        <taxon>Euphausiidae</taxon>
        <taxon>Meganyctiphanes</taxon>
    </lineage>
</organism>
<protein>
    <submittedName>
        <fullName evidence="1">Uncharacterized protein</fullName>
    </submittedName>
</protein>
<dbReference type="GO" id="GO:0006629">
    <property type="term" value="P:lipid metabolic process"/>
    <property type="evidence" value="ECO:0007669"/>
    <property type="project" value="InterPro"/>
</dbReference>
<gene>
    <name evidence="1" type="ORF">MNOR_LOCUS33317</name>
</gene>
<reference evidence="1 2" key="1">
    <citation type="submission" date="2024-05" db="EMBL/GenBank/DDBJ databases">
        <authorList>
            <person name="Wallberg A."/>
        </authorList>
    </citation>
    <scope>NUCLEOTIDE SEQUENCE [LARGE SCALE GENOMIC DNA]</scope>
</reference>
<name>A0AAV2S5K4_MEGNR</name>
<dbReference type="SUPFAM" id="SSF51695">
    <property type="entry name" value="PLC-like phosphodiesterases"/>
    <property type="match status" value="1"/>
</dbReference>
<dbReference type="PROSITE" id="PS00018">
    <property type="entry name" value="EF_HAND_1"/>
    <property type="match status" value="1"/>
</dbReference>